<dbReference type="InterPro" id="IPR050508">
    <property type="entry name" value="Methyltransf_Superfamily"/>
</dbReference>
<dbReference type="SUPFAM" id="SSF53335">
    <property type="entry name" value="S-adenosyl-L-methionine-dependent methyltransferases"/>
    <property type="match status" value="1"/>
</dbReference>
<organism evidence="2 3">
    <name type="scientific">Paractinoplanes ferrugineus</name>
    <dbReference type="NCBI Taxonomy" id="113564"/>
    <lineage>
        <taxon>Bacteria</taxon>
        <taxon>Bacillati</taxon>
        <taxon>Actinomycetota</taxon>
        <taxon>Actinomycetes</taxon>
        <taxon>Micromonosporales</taxon>
        <taxon>Micromonosporaceae</taxon>
        <taxon>Paractinoplanes</taxon>
    </lineage>
</organism>
<evidence type="ECO:0000313" key="2">
    <source>
        <dbReference type="EMBL" id="GIE11724.1"/>
    </source>
</evidence>
<dbReference type="GO" id="GO:0008168">
    <property type="term" value="F:methyltransferase activity"/>
    <property type="evidence" value="ECO:0007669"/>
    <property type="project" value="UniProtKB-KW"/>
</dbReference>
<protein>
    <submittedName>
        <fullName evidence="2">Methyltransferase</fullName>
    </submittedName>
</protein>
<accession>A0A919J3A2</accession>
<dbReference type="Proteomes" id="UP000598174">
    <property type="component" value="Unassembled WGS sequence"/>
</dbReference>
<feature type="domain" description="Methyltransferase" evidence="1">
    <location>
        <begin position="50"/>
        <end position="140"/>
    </location>
</feature>
<dbReference type="PANTHER" id="PTHR42912:SF94">
    <property type="entry name" value="METHYLTRANSFERASE TYPE 11 DOMAIN-CONTAINING PROTEIN"/>
    <property type="match status" value="1"/>
</dbReference>
<keyword evidence="2" id="KW-0489">Methyltransferase</keyword>
<name>A0A919J3A2_9ACTN</name>
<dbReference type="InterPro" id="IPR041698">
    <property type="entry name" value="Methyltransf_25"/>
</dbReference>
<sequence>MTSPKHQIKTRLAYDTVAADYHVLLEGELSRSTWERLVLAGFAERVDGRVADVGCGPGRITAYLAKLGVDVQGIDLSPGMIAVAREAHPTIDFSVGDLLELDLPDASLGGLVAWYSLIHVPPELWPAAFAEFFRVLRPGGHLLLGFKVGDEKRVLRNGYGHEIDLDVYWMPPQRVADLMTGAGIDESLRLVRAAVDYEGQPQAYLLGVRPER</sequence>
<dbReference type="RefSeq" id="WP_203818249.1">
    <property type="nucleotide sequence ID" value="NZ_BAAABP010000038.1"/>
</dbReference>
<dbReference type="InterPro" id="IPR029063">
    <property type="entry name" value="SAM-dependent_MTases_sf"/>
</dbReference>
<proteinExistence type="predicted"/>
<evidence type="ECO:0000259" key="1">
    <source>
        <dbReference type="Pfam" id="PF13649"/>
    </source>
</evidence>
<keyword evidence="2" id="KW-0808">Transferase</keyword>
<gene>
    <name evidence="2" type="ORF">Afe05nite_35640</name>
</gene>
<keyword evidence="3" id="KW-1185">Reference proteome</keyword>
<reference evidence="2" key="1">
    <citation type="submission" date="2021-01" db="EMBL/GenBank/DDBJ databases">
        <title>Whole genome shotgun sequence of Actinoplanes ferrugineus NBRC 15555.</title>
        <authorList>
            <person name="Komaki H."/>
            <person name="Tamura T."/>
        </authorList>
    </citation>
    <scope>NUCLEOTIDE SEQUENCE</scope>
    <source>
        <strain evidence="2">NBRC 15555</strain>
    </source>
</reference>
<comment type="caution">
    <text evidence="2">The sequence shown here is derived from an EMBL/GenBank/DDBJ whole genome shotgun (WGS) entry which is preliminary data.</text>
</comment>
<dbReference type="Pfam" id="PF13649">
    <property type="entry name" value="Methyltransf_25"/>
    <property type="match status" value="1"/>
</dbReference>
<dbReference type="GO" id="GO:0032259">
    <property type="term" value="P:methylation"/>
    <property type="evidence" value="ECO:0007669"/>
    <property type="project" value="UniProtKB-KW"/>
</dbReference>
<evidence type="ECO:0000313" key="3">
    <source>
        <dbReference type="Proteomes" id="UP000598174"/>
    </source>
</evidence>
<dbReference type="EMBL" id="BOMM01000032">
    <property type="protein sequence ID" value="GIE11724.1"/>
    <property type="molecule type" value="Genomic_DNA"/>
</dbReference>
<dbReference type="CDD" id="cd02440">
    <property type="entry name" value="AdoMet_MTases"/>
    <property type="match status" value="1"/>
</dbReference>
<dbReference type="AlphaFoldDB" id="A0A919J3A2"/>
<dbReference type="Gene3D" id="3.40.50.150">
    <property type="entry name" value="Vaccinia Virus protein VP39"/>
    <property type="match status" value="1"/>
</dbReference>
<dbReference type="PANTHER" id="PTHR42912">
    <property type="entry name" value="METHYLTRANSFERASE"/>
    <property type="match status" value="1"/>
</dbReference>